<dbReference type="EMBL" id="PDFK01000003">
    <property type="protein sequence ID" value="PKU51215.1"/>
    <property type="molecule type" value="Genomic_DNA"/>
</dbReference>
<evidence type="ECO:0000313" key="3">
    <source>
        <dbReference type="EMBL" id="PKU51215.1"/>
    </source>
</evidence>
<dbReference type="Gene3D" id="3.30.457.10">
    <property type="entry name" value="Copper amine oxidase-like, N-terminal domain"/>
    <property type="match status" value="1"/>
</dbReference>
<dbReference type="Pfam" id="PF07833">
    <property type="entry name" value="Cu_amine_oxidN1"/>
    <property type="match status" value="1"/>
</dbReference>
<evidence type="ECO:0000259" key="2">
    <source>
        <dbReference type="Pfam" id="PF07833"/>
    </source>
</evidence>
<comment type="caution">
    <text evidence="3">The sequence shown here is derived from an EMBL/GenBank/DDBJ whole genome shotgun (WGS) entry which is preliminary data.</text>
</comment>
<evidence type="ECO:0000256" key="1">
    <source>
        <dbReference type="SAM" id="SignalP"/>
    </source>
</evidence>
<feature type="chain" id="PRO_5014198875" evidence="1">
    <location>
        <begin position="24"/>
        <end position="196"/>
    </location>
</feature>
<proteinExistence type="predicted"/>
<protein>
    <submittedName>
        <fullName evidence="3">YHYH domain-containing protein</fullName>
    </submittedName>
</protein>
<dbReference type="Proteomes" id="UP000234956">
    <property type="component" value="Unassembled WGS sequence"/>
</dbReference>
<dbReference type="InterPro" id="IPR012854">
    <property type="entry name" value="Cu_amine_oxidase-like_N"/>
</dbReference>
<accession>A0A2I0UYS3</accession>
<organism evidence="3 4">
    <name type="scientific">Lysinibacillus fusiformis</name>
    <dbReference type="NCBI Taxonomy" id="28031"/>
    <lineage>
        <taxon>Bacteria</taxon>
        <taxon>Bacillati</taxon>
        <taxon>Bacillota</taxon>
        <taxon>Bacilli</taxon>
        <taxon>Bacillales</taxon>
        <taxon>Bacillaceae</taxon>
        <taxon>Lysinibacillus</taxon>
    </lineage>
</organism>
<dbReference type="AlphaFoldDB" id="A0A2I0UYS3"/>
<feature type="signal peptide" evidence="1">
    <location>
        <begin position="1"/>
        <end position="23"/>
    </location>
</feature>
<reference evidence="3 4" key="1">
    <citation type="submission" date="2017-10" db="EMBL/GenBank/DDBJ databases">
        <title>Draft genome of Lysinibacillus fusiformis strain Juneja, a laboratory-derived pathogen of Drosophila melanogaster.</title>
        <authorList>
            <person name="Smith B.R."/>
            <person name="Unckless R.L."/>
        </authorList>
    </citation>
    <scope>NUCLEOTIDE SEQUENCE [LARGE SCALE GENOMIC DNA]</scope>
    <source>
        <strain evidence="3 4">Juneja</strain>
    </source>
</reference>
<keyword evidence="1" id="KW-0732">Signal</keyword>
<evidence type="ECO:0000313" key="4">
    <source>
        <dbReference type="Proteomes" id="UP000234956"/>
    </source>
</evidence>
<dbReference type="InterPro" id="IPR036582">
    <property type="entry name" value="Mao_N_sf"/>
</dbReference>
<sequence>MKKLVLLMAMFTLFLATASIAEAHPGRLDGNGGHNCSDKSKAKGLCSGYHYHNGGSSSGGQSQSTPTPKATTAPVLTKVAVYLNNVKQHYTPGAYMKNGTTLVPMKAIFESLGATVAYESATKKVTATKGSKKIVLGVGNKMAYVDANGTTSTIALSHPAEIYQGTTMVPLRFVSQALGANVTFDEAALIVYISTN</sequence>
<gene>
    <name evidence="3" type="ORF">CRI88_10800</name>
</gene>
<dbReference type="SUPFAM" id="SSF55383">
    <property type="entry name" value="Copper amine oxidase, domain N"/>
    <property type="match status" value="1"/>
</dbReference>
<name>A0A2I0UYS3_9BACI</name>
<feature type="domain" description="Copper amine oxidase-like N-terminal" evidence="2">
    <location>
        <begin position="83"/>
        <end position="193"/>
    </location>
</feature>
<dbReference type="RefSeq" id="WP_058843076.1">
    <property type="nucleotide sequence ID" value="NZ_JAZBNI010000015.1"/>
</dbReference>
<dbReference type="InterPro" id="IPR047773">
    <property type="entry name" value="YHYH_dom_bact"/>
</dbReference>
<dbReference type="NCBIfam" id="NF033223">
    <property type="entry name" value="YHYH_alt"/>
    <property type="match status" value="1"/>
</dbReference>